<feature type="compositionally biased region" description="Basic and acidic residues" evidence="1">
    <location>
        <begin position="156"/>
        <end position="166"/>
    </location>
</feature>
<organism evidence="2 3">
    <name type="scientific">Marchantia polymorpha subsp. ruderalis</name>
    <dbReference type="NCBI Taxonomy" id="1480154"/>
    <lineage>
        <taxon>Eukaryota</taxon>
        <taxon>Viridiplantae</taxon>
        <taxon>Streptophyta</taxon>
        <taxon>Embryophyta</taxon>
        <taxon>Marchantiophyta</taxon>
        <taxon>Marchantiopsida</taxon>
        <taxon>Marchantiidae</taxon>
        <taxon>Marchantiales</taxon>
        <taxon>Marchantiaceae</taxon>
        <taxon>Marchantia</taxon>
    </lineage>
</organism>
<feature type="region of interest" description="Disordered" evidence="1">
    <location>
        <begin position="80"/>
        <end position="240"/>
    </location>
</feature>
<protein>
    <submittedName>
        <fullName evidence="2">Uncharacterized protein</fullName>
    </submittedName>
</protein>
<dbReference type="AlphaFoldDB" id="A0A176VNH5"/>
<reference evidence="2" key="1">
    <citation type="submission" date="2016-03" db="EMBL/GenBank/DDBJ databases">
        <title>Mechanisms controlling the formation of the plant cell surface in tip-growing cells are functionally conserved among land plants.</title>
        <authorList>
            <person name="Honkanen S."/>
            <person name="Jones V.A."/>
            <person name="Morieri G."/>
            <person name="Champion C."/>
            <person name="Hetherington A.J."/>
            <person name="Kelly S."/>
            <person name="Saint-Marcoux D."/>
            <person name="Proust H."/>
            <person name="Prescott H."/>
            <person name="Dolan L."/>
        </authorList>
    </citation>
    <scope>NUCLEOTIDE SEQUENCE [LARGE SCALE GENOMIC DNA]</scope>
    <source>
        <tissue evidence="2">Whole gametophyte</tissue>
    </source>
</reference>
<proteinExistence type="predicted"/>
<feature type="compositionally biased region" description="Basic and acidic residues" evidence="1">
    <location>
        <begin position="196"/>
        <end position="209"/>
    </location>
</feature>
<accession>A0A176VNH5</accession>
<keyword evidence="3" id="KW-1185">Reference proteome</keyword>
<evidence type="ECO:0000313" key="2">
    <source>
        <dbReference type="EMBL" id="OAE22187.1"/>
    </source>
</evidence>
<gene>
    <name evidence="2" type="ORF">AXG93_3271s1300</name>
</gene>
<feature type="compositionally biased region" description="Basic and acidic residues" evidence="1">
    <location>
        <begin position="99"/>
        <end position="112"/>
    </location>
</feature>
<evidence type="ECO:0000313" key="3">
    <source>
        <dbReference type="Proteomes" id="UP000077202"/>
    </source>
</evidence>
<dbReference type="EMBL" id="LVLJ01003268">
    <property type="protein sequence ID" value="OAE22187.1"/>
    <property type="molecule type" value="Genomic_DNA"/>
</dbReference>
<name>A0A176VNH5_MARPO</name>
<sequence>MRGERRRLHVQEGECEGDANRRIHIRAILQESAIEHEWMAESGVLRPQEACGGDSGDAYLTAATHDICHNMANVVIVEDESNRRPAKRQKVAEASGKGRRPEARMADTDVTRLRTPQRRARSKKKANRKVVVFESSEGSVAMSERIASTTDEDTREEMNLRTERIGSSEGQNEDLMEQELEPSEERTATTSQDLPPSERKQPLEKEDVSQPKTSKKQAKKLTPSEEILDRQKSLLQAKRY</sequence>
<comment type="caution">
    <text evidence="2">The sequence shown here is derived from an EMBL/GenBank/DDBJ whole genome shotgun (WGS) entry which is preliminary data.</text>
</comment>
<evidence type="ECO:0000256" key="1">
    <source>
        <dbReference type="SAM" id="MobiDB-lite"/>
    </source>
</evidence>
<feature type="compositionally biased region" description="Acidic residues" evidence="1">
    <location>
        <begin position="171"/>
        <end position="182"/>
    </location>
</feature>
<dbReference type="Proteomes" id="UP000077202">
    <property type="component" value="Unassembled WGS sequence"/>
</dbReference>
<feature type="compositionally biased region" description="Basic residues" evidence="1">
    <location>
        <begin position="115"/>
        <end position="128"/>
    </location>
</feature>